<dbReference type="Proteomes" id="UP001418796">
    <property type="component" value="Unassembled WGS sequence"/>
</dbReference>
<accession>A0ABU9VFT9</accession>
<keyword evidence="3" id="KW-1185">Reference proteome</keyword>
<evidence type="ECO:0008006" key="4">
    <source>
        <dbReference type="Google" id="ProtNLM"/>
    </source>
</evidence>
<name>A0ABU9VFT9_9BACI</name>
<reference evidence="2 3" key="1">
    <citation type="submission" date="2024-03" db="EMBL/GenBank/DDBJ databases">
        <title>Bacilli Hybrid Assemblies.</title>
        <authorList>
            <person name="Kovac J."/>
        </authorList>
    </citation>
    <scope>NUCLEOTIDE SEQUENCE [LARGE SCALE GENOMIC DNA]</scope>
    <source>
        <strain evidence="2 3">FSL R7-0666</strain>
    </source>
</reference>
<organism evidence="2 3">
    <name type="scientific">Alkalicoccobacillus gibsonii</name>
    <dbReference type="NCBI Taxonomy" id="79881"/>
    <lineage>
        <taxon>Bacteria</taxon>
        <taxon>Bacillati</taxon>
        <taxon>Bacillota</taxon>
        <taxon>Bacilli</taxon>
        <taxon>Bacillales</taxon>
        <taxon>Bacillaceae</taxon>
        <taxon>Alkalicoccobacillus</taxon>
    </lineage>
</organism>
<sequence length="52" mass="5829">MHKRDPQKNKALTNNQTPTETLFNQEVSSELVDNGGNKSNHKQSKKSESSES</sequence>
<evidence type="ECO:0000313" key="2">
    <source>
        <dbReference type="EMBL" id="MEN0642766.1"/>
    </source>
</evidence>
<dbReference type="RefSeq" id="WP_343129835.1">
    <property type="nucleotide sequence ID" value="NZ_JBCITK010000001.1"/>
</dbReference>
<evidence type="ECO:0000313" key="3">
    <source>
        <dbReference type="Proteomes" id="UP001418796"/>
    </source>
</evidence>
<proteinExistence type="predicted"/>
<comment type="caution">
    <text evidence="2">The sequence shown here is derived from an EMBL/GenBank/DDBJ whole genome shotgun (WGS) entry which is preliminary data.</text>
</comment>
<feature type="compositionally biased region" description="Polar residues" evidence="1">
    <location>
        <begin position="10"/>
        <end position="28"/>
    </location>
</feature>
<dbReference type="EMBL" id="JBCITK010000001">
    <property type="protein sequence ID" value="MEN0642766.1"/>
    <property type="molecule type" value="Genomic_DNA"/>
</dbReference>
<evidence type="ECO:0000256" key="1">
    <source>
        <dbReference type="SAM" id="MobiDB-lite"/>
    </source>
</evidence>
<gene>
    <name evidence="2" type="ORF">MKY91_06275</name>
</gene>
<protein>
    <recommendedName>
        <fullName evidence="4">Glycogen biosynthesis protein GlgD</fullName>
    </recommendedName>
</protein>
<feature type="region of interest" description="Disordered" evidence="1">
    <location>
        <begin position="1"/>
        <end position="52"/>
    </location>
</feature>